<reference evidence="2 3" key="1">
    <citation type="journal article" date="2019" name="Sci. Rep.">
        <title>Extended insight into the Mycobacterium chelonae-abscessus complex through whole genome sequencing of Mycobacterium salmoniphilum outbreak and Mycobacterium salmoniphilum-like strains.</title>
        <authorList>
            <person name="Behra P.R.K."/>
            <person name="Das S."/>
            <person name="Pettersson B.M.F."/>
            <person name="Shirreff L."/>
            <person name="DuCote T."/>
            <person name="Jacobsson K.G."/>
            <person name="Ennis D.G."/>
            <person name="Kirsebom L.A."/>
        </authorList>
    </citation>
    <scope>NUCLEOTIDE SEQUENCE [LARGE SCALE GENOMIC DNA]</scope>
    <source>
        <strain evidence="2 3">DE 4585</strain>
    </source>
</reference>
<sequence length="220" mass="23503">MDTDSTPAEPVAESAARTSEKHFEELKHEIRLATRSSRYALATAVAAALVSAGVSAWASVHVSGTQMDRQEHLAREQAIRGDRQKAYTELVTEYLDFTSHLGVVRVALSAHPPDKQSIMASVTNTQDSMTAMAKTEAAVKIVGSDMGPILADLDTAQLALFQGPTSLLPAIQYAHDHDPLVDDARWAAFSAPAVAAIDKFVDNNSIDQLAEHARADLGAG</sequence>
<evidence type="ECO:0000313" key="3">
    <source>
        <dbReference type="Proteomes" id="UP000295117"/>
    </source>
</evidence>
<accession>A0A4R8S5L9</accession>
<protein>
    <submittedName>
        <fullName evidence="2">Uncharacterized protein</fullName>
    </submittedName>
</protein>
<gene>
    <name evidence="2" type="ORF">DE4585_00608</name>
</gene>
<dbReference type="Proteomes" id="UP000295117">
    <property type="component" value="Unassembled WGS sequence"/>
</dbReference>
<feature type="region of interest" description="Disordered" evidence="1">
    <location>
        <begin position="1"/>
        <end position="20"/>
    </location>
</feature>
<evidence type="ECO:0000256" key="1">
    <source>
        <dbReference type="SAM" id="MobiDB-lite"/>
    </source>
</evidence>
<dbReference type="AlphaFoldDB" id="A0A4R8S5L9"/>
<evidence type="ECO:0000313" key="2">
    <source>
        <dbReference type="EMBL" id="TDZ86355.1"/>
    </source>
</evidence>
<dbReference type="EMBL" id="PECH01000003">
    <property type="protein sequence ID" value="TDZ86355.1"/>
    <property type="molecule type" value="Genomic_DNA"/>
</dbReference>
<dbReference type="RefSeq" id="WP_134069769.1">
    <property type="nucleotide sequence ID" value="NZ_PECH01000003.1"/>
</dbReference>
<comment type="caution">
    <text evidence="2">The sequence shown here is derived from an EMBL/GenBank/DDBJ whole genome shotgun (WGS) entry which is preliminary data.</text>
</comment>
<name>A0A4R8S5L9_9MYCO</name>
<proteinExistence type="predicted"/>
<organism evidence="2 3">
    <name type="scientific">Mycobacteroides salmoniphilum</name>
    <dbReference type="NCBI Taxonomy" id="404941"/>
    <lineage>
        <taxon>Bacteria</taxon>
        <taxon>Bacillati</taxon>
        <taxon>Actinomycetota</taxon>
        <taxon>Actinomycetes</taxon>
        <taxon>Mycobacteriales</taxon>
        <taxon>Mycobacteriaceae</taxon>
        <taxon>Mycobacteroides</taxon>
    </lineage>
</organism>